<feature type="transmembrane region" description="Helical" evidence="2">
    <location>
        <begin position="85"/>
        <end position="105"/>
    </location>
</feature>
<comment type="caution">
    <text evidence="4">The sequence shown here is derived from an EMBL/GenBank/DDBJ whole genome shotgun (WGS) entry which is preliminary data.</text>
</comment>
<feature type="transmembrane region" description="Helical" evidence="2">
    <location>
        <begin position="168"/>
        <end position="186"/>
    </location>
</feature>
<evidence type="ECO:0000256" key="1">
    <source>
        <dbReference type="PROSITE-ProRule" id="PRU00169"/>
    </source>
</evidence>
<keyword evidence="2" id="KW-1133">Transmembrane helix</keyword>
<dbReference type="InterPro" id="IPR011006">
    <property type="entry name" value="CheY-like_superfamily"/>
</dbReference>
<feature type="transmembrane region" description="Helical" evidence="2">
    <location>
        <begin position="6"/>
        <end position="23"/>
    </location>
</feature>
<dbReference type="EMBL" id="BSDE01000001">
    <property type="protein sequence ID" value="GLH72239.1"/>
    <property type="molecule type" value="Genomic_DNA"/>
</dbReference>
<keyword evidence="2" id="KW-0812">Transmembrane</keyword>
<organism evidence="4 5">
    <name type="scientific">Geothrix limicola</name>
    <dbReference type="NCBI Taxonomy" id="2927978"/>
    <lineage>
        <taxon>Bacteria</taxon>
        <taxon>Pseudomonadati</taxon>
        <taxon>Acidobacteriota</taxon>
        <taxon>Holophagae</taxon>
        <taxon>Holophagales</taxon>
        <taxon>Holophagaceae</taxon>
        <taxon>Geothrix</taxon>
    </lineage>
</organism>
<name>A0ABQ5QDX3_9BACT</name>
<dbReference type="InterPro" id="IPR001789">
    <property type="entry name" value="Sig_transdc_resp-reg_receiver"/>
</dbReference>
<protein>
    <recommendedName>
        <fullName evidence="3">Response regulatory domain-containing protein</fullName>
    </recommendedName>
</protein>
<reference evidence="4 5" key="1">
    <citation type="journal article" date="2023" name="Antonie Van Leeuwenhoek">
        <title>Mesoterricola silvestris gen. nov., sp. nov., Mesoterricola sediminis sp. nov., Geothrix oryzae sp. nov., Geothrix edaphica sp. nov., Geothrix rubra sp. nov., and Geothrix limicola sp. nov., six novel members of Acidobacteriota isolated from soils.</title>
        <authorList>
            <person name="Itoh H."/>
            <person name="Sugisawa Y."/>
            <person name="Mise K."/>
            <person name="Xu Z."/>
            <person name="Kuniyasu M."/>
            <person name="Ushijima N."/>
            <person name="Kawano K."/>
            <person name="Kobayashi E."/>
            <person name="Shiratori Y."/>
            <person name="Masuda Y."/>
            <person name="Senoo K."/>
        </authorList>
    </citation>
    <scope>NUCLEOTIDE SEQUENCE [LARGE SCALE GENOMIC DNA]</scope>
    <source>
        <strain evidence="4 5">Red804</strain>
    </source>
</reference>
<evidence type="ECO:0000256" key="2">
    <source>
        <dbReference type="SAM" id="Phobius"/>
    </source>
</evidence>
<keyword evidence="5" id="KW-1185">Reference proteome</keyword>
<keyword evidence="2" id="KW-0472">Membrane</keyword>
<comment type="caution">
    <text evidence="1">Lacks conserved residue(s) required for the propagation of feature annotation.</text>
</comment>
<feature type="transmembrane region" description="Helical" evidence="2">
    <location>
        <begin position="30"/>
        <end position="49"/>
    </location>
</feature>
<evidence type="ECO:0000259" key="3">
    <source>
        <dbReference type="PROSITE" id="PS50110"/>
    </source>
</evidence>
<evidence type="ECO:0000313" key="5">
    <source>
        <dbReference type="Proteomes" id="UP001165069"/>
    </source>
</evidence>
<dbReference type="RefSeq" id="WP_285570518.1">
    <property type="nucleotide sequence ID" value="NZ_BSDE01000001.1"/>
</dbReference>
<proteinExistence type="predicted"/>
<dbReference type="PROSITE" id="PS50110">
    <property type="entry name" value="RESPONSE_REGULATORY"/>
    <property type="match status" value="1"/>
</dbReference>
<evidence type="ECO:0000313" key="4">
    <source>
        <dbReference type="EMBL" id="GLH72239.1"/>
    </source>
</evidence>
<dbReference type="SUPFAM" id="SSF52172">
    <property type="entry name" value="CheY-like"/>
    <property type="match status" value="1"/>
</dbReference>
<sequence length="667" mass="71810">MAVADLIAALLLPLPPWLGFWIFRRKGRIGLSYGYFLGGILTMLALPWAHLAGSPVPTAQLGGALFGFTLFLQAQREGVQGVRRLALGVGGATGFLLLLLLRLHLPAREVAHFWVGAALEGLLWLLCSDLAYRWAKGRQLEVRMPLVGAAALGLGALAQRFLPAGAPRVSWSAALLAGILLGLVALQQLRWLRSQGAWVEGRGEGLRVALAILDQKTLGTPPALALGLEARQPMWLVDAQGRILESNGPFSQLAGLPRHRLRGYALDAIFQGGVTAVWEDLRSQLLQYGCGATQATQVSEDGTFRQMGLEAAAFDRGMALVWMRDPAAGSLSLSGAGALEAGGAEEGRRQRTNALLALSAAIERFRSELPQGPLHAVVDQIGAAAARLDPSPDPQTPRPHLDGKEALTMVLPWLQTILPVGGSLQLEAEALPLAMDPDALRRIATHLALHALEHAPEGRLTLILESVLLGSRTFGLLHVRAQAGRTRPVATIFGLGWLRQSVLEVGGLLELDQDLHGGLRPRVYLPTASRLETPAAQALAGRQVWVVDQDPLACEALTTLIELGGGQARSFEDLRGLLRDSREQAQPDVLVLERTPRLERFHRSLRAFQKEPIPTLVLGMGHPLPINPSALGLRRLGFLEKPFRAEAFLEALLALLHQPDGTGHGLL</sequence>
<dbReference type="Proteomes" id="UP001165069">
    <property type="component" value="Unassembled WGS sequence"/>
</dbReference>
<feature type="transmembrane region" description="Helical" evidence="2">
    <location>
        <begin position="111"/>
        <end position="132"/>
    </location>
</feature>
<gene>
    <name evidence="4" type="ORF">GETHLI_07410</name>
</gene>
<feature type="domain" description="Response regulatory" evidence="3">
    <location>
        <begin position="543"/>
        <end position="656"/>
    </location>
</feature>
<accession>A0ABQ5QDX3</accession>
<feature type="transmembrane region" description="Helical" evidence="2">
    <location>
        <begin position="55"/>
        <end position="73"/>
    </location>
</feature>